<name>A0A162T087_9CLOT</name>
<gene>
    <name evidence="2" type="primary">sufS_2</name>
    <name evidence="2" type="ORF">CLMAG_18890</name>
</gene>
<dbReference type="GO" id="GO:0031071">
    <property type="term" value="F:cysteine desulfurase activity"/>
    <property type="evidence" value="ECO:0007669"/>
    <property type="project" value="UniProtKB-EC"/>
</dbReference>
<accession>A0A162T087</accession>
<dbReference type="STRING" id="1121326.CLMAG_18890"/>
<dbReference type="InterPro" id="IPR015421">
    <property type="entry name" value="PyrdxlP-dep_Trfase_major"/>
</dbReference>
<dbReference type="InterPro" id="IPR015424">
    <property type="entry name" value="PyrdxlP-dep_Trfase"/>
</dbReference>
<dbReference type="NCBIfam" id="TIGR01976">
    <property type="entry name" value="am_tr_V_VC1184"/>
    <property type="match status" value="1"/>
</dbReference>
<dbReference type="Pfam" id="PF00266">
    <property type="entry name" value="Aminotran_5"/>
    <property type="match status" value="1"/>
</dbReference>
<comment type="caution">
    <text evidence="2">The sequence shown here is derived from an EMBL/GenBank/DDBJ whole genome shotgun (WGS) entry which is preliminary data.</text>
</comment>
<dbReference type="Gene3D" id="3.40.640.10">
    <property type="entry name" value="Type I PLP-dependent aspartate aminotransferase-like (Major domain)"/>
    <property type="match status" value="1"/>
</dbReference>
<dbReference type="InterPro" id="IPR011340">
    <property type="entry name" value="Cys_dSase-rel"/>
</dbReference>
<dbReference type="PANTHER" id="PTHR43586">
    <property type="entry name" value="CYSTEINE DESULFURASE"/>
    <property type="match status" value="1"/>
</dbReference>
<dbReference type="Gene3D" id="3.90.1150.10">
    <property type="entry name" value="Aspartate Aminotransferase, domain 1"/>
    <property type="match status" value="1"/>
</dbReference>
<dbReference type="AlphaFoldDB" id="A0A162T087"/>
<reference evidence="2 3" key="1">
    <citation type="submission" date="2016-04" db="EMBL/GenBank/DDBJ databases">
        <title>Genome sequence of Clostridium magnum DSM 2767.</title>
        <authorList>
            <person name="Poehlein A."/>
            <person name="Uhlig R."/>
            <person name="Fischer R."/>
            <person name="Bahl H."/>
            <person name="Daniel R."/>
        </authorList>
    </citation>
    <scope>NUCLEOTIDE SEQUENCE [LARGE SCALE GENOMIC DNA]</scope>
    <source>
        <strain evidence="2 3">DSM 2767</strain>
    </source>
</reference>
<dbReference type="InterPro" id="IPR015422">
    <property type="entry name" value="PyrdxlP-dep_Trfase_small"/>
</dbReference>
<organism evidence="2 3">
    <name type="scientific">Clostridium magnum DSM 2767</name>
    <dbReference type="NCBI Taxonomy" id="1121326"/>
    <lineage>
        <taxon>Bacteria</taxon>
        <taxon>Bacillati</taxon>
        <taxon>Bacillota</taxon>
        <taxon>Clostridia</taxon>
        <taxon>Eubacteriales</taxon>
        <taxon>Clostridiaceae</taxon>
        <taxon>Clostridium</taxon>
    </lineage>
</organism>
<dbReference type="PATRIC" id="fig|1121326.3.peg.1878"/>
<keyword evidence="2" id="KW-0808">Transferase</keyword>
<dbReference type="InterPro" id="IPR000192">
    <property type="entry name" value="Aminotrans_V_dom"/>
</dbReference>
<dbReference type="PANTHER" id="PTHR43586:SF21">
    <property type="entry name" value="PYRIDOXAL PHOSPHATE (PLP)-DEPENDENT ASPARTATE AMINOTRANSFERASE SUPERFAMILY"/>
    <property type="match status" value="1"/>
</dbReference>
<evidence type="ECO:0000259" key="1">
    <source>
        <dbReference type="Pfam" id="PF00266"/>
    </source>
</evidence>
<proteinExistence type="predicted"/>
<dbReference type="Proteomes" id="UP000076603">
    <property type="component" value="Unassembled WGS sequence"/>
</dbReference>
<evidence type="ECO:0000313" key="3">
    <source>
        <dbReference type="Proteomes" id="UP000076603"/>
    </source>
</evidence>
<evidence type="ECO:0000313" key="2">
    <source>
        <dbReference type="EMBL" id="KZL92083.1"/>
    </source>
</evidence>
<protein>
    <submittedName>
        <fullName evidence="2">Cysteine desulfurase SufS</fullName>
        <ecNumber evidence="2">2.8.1.7</ecNumber>
    </submittedName>
</protein>
<dbReference type="OrthoDB" id="9804366at2"/>
<keyword evidence="3" id="KW-1185">Reference proteome</keyword>
<dbReference type="EC" id="2.8.1.7" evidence="2"/>
<feature type="domain" description="Aminotransferase class V" evidence="1">
    <location>
        <begin position="31"/>
        <end position="399"/>
    </location>
</feature>
<dbReference type="SUPFAM" id="SSF53383">
    <property type="entry name" value="PLP-dependent transferases"/>
    <property type="match status" value="1"/>
</dbReference>
<sequence length="410" mass="45749">MIGDAFYQFPIDYVREQFPALKRIYNNRSVIYLDGPEGSQMVRGSIEAMSSYMSKGCANLYGQFPSSKETKDMVLEAKKSVAEMLGAKEKEIVFGANVTTLEFAISRLIAKDLKPGDEIVLSEMDHRANVEPWLSIAKDKGLIVRWFKANISNLTLDLSEMYSVITEKTRIVAIGLASNAIGTVNEVEIIADRAKAVGAIVIVDAAHAAPHFFIEYNKLGADILFCSAYKFFGPHVGIAIIKESISKRWVGASPNHIVHQPETGTLNYEGIAGIKAAIDFIASLGRGETEKEKIMSGFKQIEAYENRLASKIRKRLSKMSKIIMYQAPEWSRKTPTITFRIDGMTSQQVCRWMAEENSVFITNGDFYTAVLADKLGIHKDDGWIRVGIAPYNTEEEVEFFISTIKKLVNV</sequence>
<dbReference type="EMBL" id="LWAE01000002">
    <property type="protein sequence ID" value="KZL92083.1"/>
    <property type="molecule type" value="Genomic_DNA"/>
</dbReference>